<reference evidence="2 3" key="1">
    <citation type="submission" date="2017-04" db="EMBL/GenBank/DDBJ databases">
        <title>Draft Aigarchaeota genome from a New Zealand hot spring.</title>
        <authorList>
            <person name="Reysenbach A.-L."/>
            <person name="Donaho J.A."/>
            <person name="Gerhart J."/>
            <person name="Kelley J.F."/>
            <person name="Kouba K."/>
            <person name="Podar M."/>
            <person name="Stott M."/>
        </authorList>
    </citation>
    <scope>NUCLEOTIDE SEQUENCE [LARGE SCALE GENOMIC DNA]</scope>
    <source>
        <strain evidence="2">NZ13_MG1</strain>
    </source>
</reference>
<protein>
    <submittedName>
        <fullName evidence="2">Sulfite reductase subunit A</fullName>
    </submittedName>
</protein>
<dbReference type="SUPFAM" id="SSF46548">
    <property type="entry name" value="alpha-helical ferredoxin"/>
    <property type="match status" value="1"/>
</dbReference>
<dbReference type="GO" id="GO:0051536">
    <property type="term" value="F:iron-sulfur cluster binding"/>
    <property type="evidence" value="ECO:0007669"/>
    <property type="project" value="InterPro"/>
</dbReference>
<dbReference type="PROSITE" id="PS51379">
    <property type="entry name" value="4FE4S_FER_2"/>
    <property type="match status" value="2"/>
</dbReference>
<dbReference type="InterPro" id="IPR017896">
    <property type="entry name" value="4Fe4S_Fe-S-bd"/>
</dbReference>
<dbReference type="Pfam" id="PF17179">
    <property type="entry name" value="Fer4_22"/>
    <property type="match status" value="1"/>
</dbReference>
<feature type="domain" description="4Fe-4S ferredoxin-type" evidence="1">
    <location>
        <begin position="331"/>
        <end position="362"/>
    </location>
</feature>
<dbReference type="Gene3D" id="1.10.1060.10">
    <property type="entry name" value="Alpha-helical ferredoxin"/>
    <property type="match status" value="1"/>
</dbReference>
<dbReference type="PANTHER" id="PTHR40447">
    <property type="entry name" value="ANAEROBIC SULFITE REDUCTASE SUBUNIT A"/>
    <property type="match status" value="1"/>
</dbReference>
<accession>A0A2R7Y2W3</accession>
<dbReference type="PANTHER" id="PTHR40447:SF1">
    <property type="entry name" value="ANAEROBIC SULFITE REDUCTASE SUBUNIT A"/>
    <property type="match status" value="1"/>
</dbReference>
<gene>
    <name evidence="2" type="ORF">B9J98_07370</name>
</gene>
<dbReference type="AlphaFoldDB" id="A0A2R7Y2W3"/>
<comment type="caution">
    <text evidence="2">The sequence shown here is derived from an EMBL/GenBank/DDBJ whole genome shotgun (WGS) entry which is preliminary data.</text>
</comment>
<dbReference type="InterPro" id="IPR017900">
    <property type="entry name" value="4Fe4S_Fe_S_CS"/>
</dbReference>
<evidence type="ECO:0000313" key="2">
    <source>
        <dbReference type="EMBL" id="PUA31152.1"/>
    </source>
</evidence>
<feature type="domain" description="4Fe-4S ferredoxin-type" evidence="1">
    <location>
        <begin position="253"/>
        <end position="285"/>
    </location>
</feature>
<evidence type="ECO:0000313" key="3">
    <source>
        <dbReference type="Proteomes" id="UP000244066"/>
    </source>
</evidence>
<organism evidence="2 3">
    <name type="scientific">Candidatus Terraquivivens tikiterensis</name>
    <dbReference type="NCBI Taxonomy" id="1980982"/>
    <lineage>
        <taxon>Archaea</taxon>
        <taxon>Nitrososphaerota</taxon>
        <taxon>Candidatus Wolframiiraptoraceae</taxon>
        <taxon>Candidatus Terraquivivens</taxon>
    </lineage>
</organism>
<dbReference type="EMBL" id="NDWU01000024">
    <property type="protein sequence ID" value="PUA31152.1"/>
    <property type="molecule type" value="Genomic_DNA"/>
</dbReference>
<name>A0A2R7Y2W3_9ARCH</name>
<evidence type="ECO:0000259" key="1">
    <source>
        <dbReference type="PROSITE" id="PS51379"/>
    </source>
</evidence>
<dbReference type="PROSITE" id="PS00198">
    <property type="entry name" value="4FE4S_FER_1"/>
    <property type="match status" value="2"/>
</dbReference>
<proteinExistence type="predicted"/>
<dbReference type="GO" id="GO:0016491">
    <property type="term" value="F:oxidoreductase activity"/>
    <property type="evidence" value="ECO:0007669"/>
    <property type="project" value="UniProtKB-ARBA"/>
</dbReference>
<sequence>MSGKERPLLINAQDFDGLLSSLKKLGYTTYGPTVRDGAVIYDVVDSANDLPIGIGDVQGPGSYRLRRREDGALFGYVVGPHSWKRFLHPPTVKLYTISSNGKILASVENANQKMAFLGVRPCELQAIRILDKVLLEGEYPDPVYAARRKDVFLLAVNCVEPGENCFCASMGTGPEAKEGFDLCLTELLRPEGHSFLVKVGTEKGKELISSVPHRQANDDEIELASKLLALSRERMKKKIEINGLKDLLYRNLEHPHWDEVAKRCLACGNCTMVCPTCFCTTVSEATDLFLKHAERWRRWDTCFSREFSYIHGGPIRYSISARYRHWLMHKMATWVDQFGTPGCVGCGRCITWCPVGIDITEEVKQIGKRDGEVKVKVE</sequence>
<dbReference type="InterPro" id="IPR009051">
    <property type="entry name" value="Helical_ferredxn"/>
</dbReference>
<dbReference type="Proteomes" id="UP000244066">
    <property type="component" value="Unassembled WGS sequence"/>
</dbReference>